<dbReference type="Gene3D" id="1.25.40.20">
    <property type="entry name" value="Ankyrin repeat-containing domain"/>
    <property type="match status" value="2"/>
</dbReference>
<dbReference type="PANTHER" id="PTHR24198:SF165">
    <property type="entry name" value="ANKYRIN REPEAT-CONTAINING PROTEIN-RELATED"/>
    <property type="match status" value="1"/>
</dbReference>
<dbReference type="PANTHER" id="PTHR24198">
    <property type="entry name" value="ANKYRIN REPEAT AND PROTEIN KINASE DOMAIN-CONTAINING PROTEIN"/>
    <property type="match status" value="1"/>
</dbReference>
<dbReference type="EMBL" id="CAMXCT030001783">
    <property type="protein sequence ID" value="CAL4780353.1"/>
    <property type="molecule type" value="Genomic_DNA"/>
</dbReference>
<keyword evidence="8" id="KW-1185">Reference proteome</keyword>
<name>A0A9P1CMR9_9DINO</name>
<dbReference type="InterPro" id="IPR027417">
    <property type="entry name" value="P-loop_NTPase"/>
</dbReference>
<dbReference type="EMBL" id="CAMXCT010001783">
    <property type="protein sequence ID" value="CAI3993041.1"/>
    <property type="molecule type" value="Genomic_DNA"/>
</dbReference>
<evidence type="ECO:0000256" key="2">
    <source>
        <dbReference type="ARBA" id="ARBA00023043"/>
    </source>
</evidence>
<feature type="compositionally biased region" description="Basic and acidic residues" evidence="5">
    <location>
        <begin position="2024"/>
        <end position="2049"/>
    </location>
</feature>
<feature type="coiled-coil region" evidence="4">
    <location>
        <begin position="1168"/>
        <end position="1202"/>
    </location>
</feature>
<evidence type="ECO:0000256" key="1">
    <source>
        <dbReference type="ARBA" id="ARBA00022737"/>
    </source>
</evidence>
<organism evidence="6">
    <name type="scientific">Cladocopium goreaui</name>
    <dbReference type="NCBI Taxonomy" id="2562237"/>
    <lineage>
        <taxon>Eukaryota</taxon>
        <taxon>Sar</taxon>
        <taxon>Alveolata</taxon>
        <taxon>Dinophyceae</taxon>
        <taxon>Suessiales</taxon>
        <taxon>Symbiodiniaceae</taxon>
        <taxon>Cladocopium</taxon>
    </lineage>
</organism>
<protein>
    <submittedName>
        <fullName evidence="7">Ankyrin repeat domain-containing protein 50</fullName>
    </submittedName>
</protein>
<accession>A0A9P1CMR9</accession>
<feature type="region of interest" description="Disordered" evidence="5">
    <location>
        <begin position="1234"/>
        <end position="1260"/>
    </location>
</feature>
<reference evidence="7 8" key="2">
    <citation type="submission" date="2024-05" db="EMBL/GenBank/DDBJ databases">
        <authorList>
            <person name="Chen Y."/>
            <person name="Shah S."/>
            <person name="Dougan E. K."/>
            <person name="Thang M."/>
            <person name="Chan C."/>
        </authorList>
    </citation>
    <scope>NUCLEOTIDE SEQUENCE [LARGE SCALE GENOMIC DNA]</scope>
</reference>
<dbReference type="Gene3D" id="3.40.50.300">
    <property type="entry name" value="P-loop containing nucleotide triphosphate hydrolases"/>
    <property type="match status" value="1"/>
</dbReference>
<feature type="compositionally biased region" description="Basic and acidic residues" evidence="5">
    <location>
        <begin position="2055"/>
        <end position="2066"/>
    </location>
</feature>
<dbReference type="SUPFAM" id="SSF48403">
    <property type="entry name" value="Ankyrin repeat"/>
    <property type="match status" value="1"/>
</dbReference>
<evidence type="ECO:0000256" key="4">
    <source>
        <dbReference type="SAM" id="Coils"/>
    </source>
</evidence>
<keyword evidence="1" id="KW-0677">Repeat</keyword>
<dbReference type="OrthoDB" id="406959at2759"/>
<dbReference type="Proteomes" id="UP001152797">
    <property type="component" value="Unassembled WGS sequence"/>
</dbReference>
<dbReference type="Gene3D" id="2.60.120.590">
    <property type="entry name" value="Alpha-ketoglutarate-dependent dioxygenase AlkB-like"/>
    <property type="match status" value="1"/>
</dbReference>
<feature type="region of interest" description="Disordered" evidence="5">
    <location>
        <begin position="695"/>
        <end position="744"/>
    </location>
</feature>
<gene>
    <name evidence="6" type="ORF">C1SCF055_LOCUS19823</name>
</gene>
<keyword evidence="4" id="KW-0175">Coiled coil</keyword>
<dbReference type="SUPFAM" id="SSF51197">
    <property type="entry name" value="Clavaminate synthase-like"/>
    <property type="match status" value="1"/>
</dbReference>
<feature type="compositionally biased region" description="Basic and acidic residues" evidence="5">
    <location>
        <begin position="730"/>
        <end position="744"/>
    </location>
</feature>
<feature type="region of interest" description="Disordered" evidence="5">
    <location>
        <begin position="341"/>
        <end position="364"/>
    </location>
</feature>
<feature type="compositionally biased region" description="Basic and acidic residues" evidence="5">
    <location>
        <begin position="1245"/>
        <end position="1260"/>
    </location>
</feature>
<dbReference type="SUPFAM" id="SSF52540">
    <property type="entry name" value="P-loop containing nucleoside triphosphate hydrolases"/>
    <property type="match status" value="1"/>
</dbReference>
<evidence type="ECO:0000313" key="7">
    <source>
        <dbReference type="EMBL" id="CAL4780353.1"/>
    </source>
</evidence>
<evidence type="ECO:0000313" key="8">
    <source>
        <dbReference type="Proteomes" id="UP001152797"/>
    </source>
</evidence>
<evidence type="ECO:0000256" key="5">
    <source>
        <dbReference type="SAM" id="MobiDB-lite"/>
    </source>
</evidence>
<feature type="repeat" description="ANK" evidence="3">
    <location>
        <begin position="258"/>
        <end position="290"/>
    </location>
</feature>
<dbReference type="Pfam" id="PF12796">
    <property type="entry name" value="Ank_2"/>
    <property type="match status" value="2"/>
</dbReference>
<feature type="coiled-coil region" evidence="4">
    <location>
        <begin position="1411"/>
        <end position="1445"/>
    </location>
</feature>
<proteinExistence type="predicted"/>
<dbReference type="PROSITE" id="PS50297">
    <property type="entry name" value="ANK_REP_REGION"/>
    <property type="match status" value="2"/>
</dbReference>
<feature type="compositionally biased region" description="Acidic residues" evidence="5">
    <location>
        <begin position="1936"/>
        <end position="1948"/>
    </location>
</feature>
<feature type="compositionally biased region" description="Basic and acidic residues" evidence="5">
    <location>
        <begin position="343"/>
        <end position="364"/>
    </location>
</feature>
<sequence>MDVRVWSIFSGELLSRIALEAGPGVTGADIKKILSDQLGINRFRQVLYLKDGTQILNGEVLNQIEHDVHLLVKGTGHVSCNESQRSQMVEASSANKLQILELLLYEHLDPNTTDAYGRTLLELAAGGDHLDVGNLLLEAGAEAETKSAISTPLLTATRMGNTEFVNLLLHANANPNRCYCVRPGFQKCWTPLICAVRHDVDYDYRHATIVLMLIKAGADVNYSCDSMPPLVAAVEQSSYHIMWYLLQAQANPNVTNRNLKPVLHIAVKRNDPTAVEMLLQNSADIELRDAQNRSAEQLAASAALREMQAFEMLIRGYKRPFRDFSTAENKARKRRDCNAWSNHMDDINSDDNRSDEDWKSDNREEDLQQISAKHYMTDELASRWYRMMSKTVELLTDDFLAVLPSYFGGPRQARLSREIELTSVVQKLQDLSSDIVDMCNDKLLSKKQSEALTENILNEIPMLGKQVFDMKLDEERKVNPQNPAKTVQISNNRVVYYESFHLLINRYTYNKNHGISFHNDIKEGYDVDKDPITSFSCRLGSLLVIISSTAPEKQEKTEGKRAFVVYQPPGTILVMGGNFQRAYKHGVPSFQEIKELLACADDLTTWDGLKLKLEWFSNSKHLMQEEVKRIDSLNLVNEQDARWNVTMRWVRNHSQPFCPLNPRLLTSISRLDEENHQRRNQQKQLKLLNPVLQKKTAEPKAKAASPAFAWNPPGGNRARPSKSGTQDVNPGRETEEKESEKDSEKELNEIFDFVSIISDALELQILSDDQMMDMALCGSQQIRKHRFSTFQEQYNLGYNLYNKISAANMRVKEDLDPLLKAVDRKLRRLKNLQMLIELLWLDSEGQGNFMSCTTLNQQHEFNKSNDHLNRVVMSFFDLNECLTVDGFLFWDHMIEEGWLVFNFDTLQDNRKPKAEVTKSKKGSPVVADVTMTGIVKVSQFDILYIKRENLLPEQFPLRVTFLADASKNVAAKCKEKQSLSSQEQLKLWMQQLMNFVAELEEEKGFNPLPDRKGFMKTCKIVLWTFYGFYVNVKPNEVKTLILLRIKMEMQLKIYRLRMSNAGCLVSLIKNLELQLSLGDVEELVKLMKNISNEITRETGATTKPRNSVRASLSKNVDQTKFGSLGNAFAILFVEVFEVGTLAACDWEIIETALECIVAAKHVRDFDLLDWVQEEEARKAREAEALKEKENAEKAEQEKLKQQHIMRLQEIREVKKQCERDEAKLVATCRESSSSHYVDGAPKPGDLFRGDTPEMKKPKNDYHAKVQPRYELPSGTPESARSFIGLVKLLKKQLTLEDVQQLAVLSKSMKEVTTIWQKLLSDNGNVLPPEWNAEEDLRNVQHRCDDTLFSQVGKALATVLTELLQVIDLDIENLTDIVEHLDNMSSTKENLNNGSALEKRKLESCQSQDDIRRQSLEQLRALRQKREAVEDEEKQIEAVIADIDKRQNSAKFSSTAASKLANEEQAAQQKDDSSYVLCQYDSSENEEEKALKTEHRSWIMMWTFPTPRSYLKTYEERKKKNELIPRDISREELEKNFLDALNRCQLMGKLRQMIVVYEPHKKLMPDGSAHEMHYHVCFKMSANFAHKGVSNTLAQHYGLHGHMSYPRKGWFQMAKYVLTDSAVKLPVHLDPTPLFWPTRMTKEDMLKKMQLTEEDYLKKRAEENRMQWKEESNNGDGTHQDRWRKRRRVLDFSEFSDYVLHHKITNEQEFWVLACKEKEAGNPTLWNYGGMAAVAKQIQKCNKAHMAQFRDDVFLGTSKATSKYPLSAFNIPDEIRVWMKHFKSEMALIIQGEGGLGKTEMAKAILASMGKYFFVDSLDTVKSLLFTGKESILFDDVTLQNFSVDEVKSFLDVKSERAVKCRHEDGFIPADTVRIFLTNHERHTFFPRETDNKDHSRAINRRMIWVTVTEKLFTESDGKTTATQSETQNDKEKEVGVECESEIPGMDDLETLKTKQSRSAKEPSFNSPFDEDYEPLLQEYEMFDGDEEAAMWMNLSSEDACRESPASSKGLPLLSSGKTSPSANKELEAQMMIEKETKRPGKDETAHLGKDTVSTENHEHDRPEPKKNINRVKCIAENSFRPLVRYRRKSKPNPPWHHYEHRRRDVRWGTSQKSWWPWQS</sequence>
<feature type="compositionally biased region" description="Low complexity" evidence="5">
    <location>
        <begin position="2003"/>
        <end position="2021"/>
    </location>
</feature>
<reference evidence="6" key="1">
    <citation type="submission" date="2022-10" db="EMBL/GenBank/DDBJ databases">
        <authorList>
            <person name="Chen Y."/>
            <person name="Dougan E. K."/>
            <person name="Chan C."/>
            <person name="Rhodes N."/>
            <person name="Thang M."/>
        </authorList>
    </citation>
    <scope>NUCLEOTIDE SEQUENCE</scope>
</reference>
<dbReference type="InterPro" id="IPR002110">
    <property type="entry name" value="Ankyrin_rpt"/>
</dbReference>
<dbReference type="InterPro" id="IPR037151">
    <property type="entry name" value="AlkB-like_sf"/>
</dbReference>
<dbReference type="SMART" id="SM00248">
    <property type="entry name" value="ANK"/>
    <property type="match status" value="6"/>
</dbReference>
<evidence type="ECO:0000256" key="3">
    <source>
        <dbReference type="PROSITE-ProRule" id="PRU00023"/>
    </source>
</evidence>
<feature type="region of interest" description="Disordered" evidence="5">
    <location>
        <begin position="1915"/>
        <end position="1972"/>
    </location>
</feature>
<feature type="repeat" description="ANK" evidence="3">
    <location>
        <begin position="116"/>
        <end position="148"/>
    </location>
</feature>
<feature type="compositionally biased region" description="Polar residues" evidence="5">
    <location>
        <begin position="2108"/>
        <end position="2119"/>
    </location>
</feature>
<dbReference type="PROSITE" id="PS50088">
    <property type="entry name" value="ANK_REPEAT"/>
    <property type="match status" value="2"/>
</dbReference>
<evidence type="ECO:0000313" key="6">
    <source>
        <dbReference type="EMBL" id="CAI3993041.1"/>
    </source>
</evidence>
<keyword evidence="2 3" id="KW-0040">ANK repeat</keyword>
<dbReference type="InterPro" id="IPR036770">
    <property type="entry name" value="Ankyrin_rpt-contain_sf"/>
</dbReference>
<feature type="region of interest" description="Disordered" evidence="5">
    <location>
        <begin position="2000"/>
        <end position="2071"/>
    </location>
</feature>
<dbReference type="EMBL" id="CAMXCT020001783">
    <property type="protein sequence ID" value="CAL1146416.1"/>
    <property type="molecule type" value="Genomic_DNA"/>
</dbReference>
<comment type="caution">
    <text evidence="6">The sequence shown here is derived from an EMBL/GenBank/DDBJ whole genome shotgun (WGS) entry which is preliminary data.</text>
</comment>
<feature type="region of interest" description="Disordered" evidence="5">
    <location>
        <begin position="2084"/>
        <end position="2119"/>
    </location>
</feature>